<keyword evidence="1" id="KW-0472">Membrane</keyword>
<dbReference type="AlphaFoldDB" id="A0A9R1V6I6"/>
<evidence type="ECO:0000256" key="1">
    <source>
        <dbReference type="SAM" id="Phobius"/>
    </source>
</evidence>
<sequence>MQLERDHRSSSPSRLTPHDHLHTCFTPIVPHRRRFSARRIAIPNNFVDDVAKFGNLDLLSHRLTGVLFQFDQLNRIYHCWNKGIFTRKRLGLRKGLYFSCFILQIFFNSLIFSFDEHHLETQVKTAIQVEATSQEIFVAAEAKLTDFKQILER</sequence>
<accession>A0A9R1V6I6</accession>
<feature type="transmembrane region" description="Helical" evidence="1">
    <location>
        <begin position="95"/>
        <end position="114"/>
    </location>
</feature>
<keyword evidence="1" id="KW-0812">Transmembrane</keyword>
<reference evidence="2 3" key="1">
    <citation type="journal article" date="2017" name="Nat. Commun.">
        <title>Genome assembly with in vitro proximity ligation data and whole-genome triplication in lettuce.</title>
        <authorList>
            <person name="Reyes-Chin-Wo S."/>
            <person name="Wang Z."/>
            <person name="Yang X."/>
            <person name="Kozik A."/>
            <person name="Arikit S."/>
            <person name="Song C."/>
            <person name="Xia L."/>
            <person name="Froenicke L."/>
            <person name="Lavelle D.O."/>
            <person name="Truco M.J."/>
            <person name="Xia R."/>
            <person name="Zhu S."/>
            <person name="Xu C."/>
            <person name="Xu H."/>
            <person name="Xu X."/>
            <person name="Cox K."/>
            <person name="Korf I."/>
            <person name="Meyers B.C."/>
            <person name="Michelmore R.W."/>
        </authorList>
    </citation>
    <scope>NUCLEOTIDE SEQUENCE [LARGE SCALE GENOMIC DNA]</scope>
    <source>
        <strain evidence="3">cv. Salinas</strain>
        <tissue evidence="2">Seedlings</tissue>
    </source>
</reference>
<gene>
    <name evidence="2" type="ORF">LSAT_V11C600320610</name>
</gene>
<dbReference type="Proteomes" id="UP000235145">
    <property type="component" value="Unassembled WGS sequence"/>
</dbReference>
<evidence type="ECO:0000313" key="3">
    <source>
        <dbReference type="Proteomes" id="UP000235145"/>
    </source>
</evidence>
<keyword evidence="3" id="KW-1185">Reference proteome</keyword>
<evidence type="ECO:0000313" key="2">
    <source>
        <dbReference type="EMBL" id="KAJ0200630.1"/>
    </source>
</evidence>
<keyword evidence="1" id="KW-1133">Transmembrane helix</keyword>
<dbReference type="EMBL" id="NBSK02000006">
    <property type="protein sequence ID" value="KAJ0200630.1"/>
    <property type="molecule type" value="Genomic_DNA"/>
</dbReference>
<organism evidence="2 3">
    <name type="scientific">Lactuca sativa</name>
    <name type="common">Garden lettuce</name>
    <dbReference type="NCBI Taxonomy" id="4236"/>
    <lineage>
        <taxon>Eukaryota</taxon>
        <taxon>Viridiplantae</taxon>
        <taxon>Streptophyta</taxon>
        <taxon>Embryophyta</taxon>
        <taxon>Tracheophyta</taxon>
        <taxon>Spermatophyta</taxon>
        <taxon>Magnoliopsida</taxon>
        <taxon>eudicotyledons</taxon>
        <taxon>Gunneridae</taxon>
        <taxon>Pentapetalae</taxon>
        <taxon>asterids</taxon>
        <taxon>campanulids</taxon>
        <taxon>Asterales</taxon>
        <taxon>Asteraceae</taxon>
        <taxon>Cichorioideae</taxon>
        <taxon>Cichorieae</taxon>
        <taxon>Lactucinae</taxon>
        <taxon>Lactuca</taxon>
    </lineage>
</organism>
<comment type="caution">
    <text evidence="2">The sequence shown here is derived from an EMBL/GenBank/DDBJ whole genome shotgun (WGS) entry which is preliminary data.</text>
</comment>
<proteinExistence type="predicted"/>
<protein>
    <submittedName>
        <fullName evidence="2">Uncharacterized protein</fullName>
    </submittedName>
</protein>
<name>A0A9R1V6I6_LACSA</name>